<gene>
    <name evidence="3" type="ORF">WCN91_01765</name>
</gene>
<feature type="chain" id="PRO_5045373949" evidence="1">
    <location>
        <begin position="20"/>
        <end position="136"/>
    </location>
</feature>
<dbReference type="InterPro" id="IPR053147">
    <property type="entry name" value="Hsp_HslJ-like"/>
</dbReference>
<dbReference type="PANTHER" id="PTHR35535">
    <property type="entry name" value="HEAT SHOCK PROTEIN HSLJ"/>
    <property type="match status" value="1"/>
</dbReference>
<dbReference type="RefSeq" id="WP_342675701.1">
    <property type="nucleotide sequence ID" value="NZ_JBCGCU010000001.1"/>
</dbReference>
<evidence type="ECO:0000313" key="4">
    <source>
        <dbReference type="Proteomes" id="UP001447008"/>
    </source>
</evidence>
<dbReference type="Pfam" id="PF03724">
    <property type="entry name" value="META"/>
    <property type="match status" value="1"/>
</dbReference>
<protein>
    <submittedName>
        <fullName evidence="3">META domain-containing protein</fullName>
    </submittedName>
</protein>
<dbReference type="InterPro" id="IPR038670">
    <property type="entry name" value="HslJ-like_sf"/>
</dbReference>
<reference evidence="3 4" key="1">
    <citation type="submission" date="2024-03" db="EMBL/GenBank/DDBJ databases">
        <title>Pseudoalteromonas qingdaonensis sp. nov., isolated from the intestines of marine benthic organisms.</title>
        <authorList>
            <person name="Lin X."/>
            <person name="Fang S."/>
            <person name="Hu X."/>
        </authorList>
    </citation>
    <scope>NUCLEOTIDE SEQUENCE [LARGE SCALE GENOMIC DNA]</scope>
    <source>
        <strain evidence="3 4">YIC-827</strain>
    </source>
</reference>
<dbReference type="Gene3D" id="2.40.128.270">
    <property type="match status" value="1"/>
</dbReference>
<name>A0ABU9MS95_9GAMM</name>
<feature type="signal peptide" evidence="1">
    <location>
        <begin position="1"/>
        <end position="19"/>
    </location>
</feature>
<dbReference type="PANTHER" id="PTHR35535:SF1">
    <property type="entry name" value="HEAT SHOCK PROTEIN HSLJ"/>
    <property type="match status" value="1"/>
</dbReference>
<dbReference type="Proteomes" id="UP001447008">
    <property type="component" value="Unassembled WGS sequence"/>
</dbReference>
<dbReference type="InterPro" id="IPR005184">
    <property type="entry name" value="DUF306_Meta_HslJ"/>
</dbReference>
<dbReference type="PROSITE" id="PS51257">
    <property type="entry name" value="PROKAR_LIPOPROTEIN"/>
    <property type="match status" value="1"/>
</dbReference>
<comment type="caution">
    <text evidence="3">The sequence shown here is derived from an EMBL/GenBank/DDBJ whole genome shotgun (WGS) entry which is preliminary data.</text>
</comment>
<keyword evidence="4" id="KW-1185">Reference proteome</keyword>
<evidence type="ECO:0000256" key="1">
    <source>
        <dbReference type="SAM" id="SignalP"/>
    </source>
</evidence>
<proteinExistence type="predicted"/>
<evidence type="ECO:0000313" key="3">
    <source>
        <dbReference type="EMBL" id="MEM0514179.1"/>
    </source>
</evidence>
<keyword evidence="1" id="KW-0732">Signal</keyword>
<accession>A0ABU9MS95</accession>
<organism evidence="3 4">
    <name type="scientific">Pseudoalteromonas qingdaonensis</name>
    <dbReference type="NCBI Taxonomy" id="3131913"/>
    <lineage>
        <taxon>Bacteria</taxon>
        <taxon>Pseudomonadati</taxon>
        <taxon>Pseudomonadota</taxon>
        <taxon>Gammaproteobacteria</taxon>
        <taxon>Alteromonadales</taxon>
        <taxon>Pseudoalteromonadaceae</taxon>
        <taxon>Pseudoalteromonas</taxon>
    </lineage>
</organism>
<evidence type="ECO:0000259" key="2">
    <source>
        <dbReference type="Pfam" id="PF03724"/>
    </source>
</evidence>
<sequence length="136" mass="14819">MRKNLILAAALIIGLTACAAQDQRTADALKFQHWYLTSVDGQAVKADNTYVGFIDALQLNGHTGCNNFFASTEVEEQRLQVTNLGMTYRVCEGEVQRNESALLSTLKSSPLLQMDKETLILTGAHTLTFTVGAAPK</sequence>
<feature type="domain" description="DUF306" evidence="2">
    <location>
        <begin position="28"/>
        <end position="127"/>
    </location>
</feature>
<dbReference type="EMBL" id="JBCGCU010000001">
    <property type="protein sequence ID" value="MEM0514179.1"/>
    <property type="molecule type" value="Genomic_DNA"/>
</dbReference>